<dbReference type="Proteomes" id="UP000805193">
    <property type="component" value="Unassembled WGS sequence"/>
</dbReference>
<evidence type="ECO:0000313" key="1">
    <source>
        <dbReference type="EMBL" id="KAG0424096.1"/>
    </source>
</evidence>
<keyword evidence="2" id="KW-1185">Reference proteome</keyword>
<name>A0AC60PSJ9_IXOPE</name>
<dbReference type="EMBL" id="JABSTQ010010015">
    <property type="protein sequence ID" value="KAG0424096.1"/>
    <property type="molecule type" value="Genomic_DNA"/>
</dbReference>
<protein>
    <submittedName>
        <fullName evidence="1">Uncharacterized protein</fullName>
    </submittedName>
</protein>
<reference evidence="1 2" key="1">
    <citation type="journal article" date="2020" name="Cell">
        <title>Large-Scale Comparative Analyses of Tick Genomes Elucidate Their Genetic Diversity and Vector Capacities.</title>
        <authorList>
            <consortium name="Tick Genome and Microbiome Consortium (TIGMIC)"/>
            <person name="Jia N."/>
            <person name="Wang J."/>
            <person name="Shi W."/>
            <person name="Du L."/>
            <person name="Sun Y."/>
            <person name="Zhan W."/>
            <person name="Jiang J.F."/>
            <person name="Wang Q."/>
            <person name="Zhang B."/>
            <person name="Ji P."/>
            <person name="Bell-Sakyi L."/>
            <person name="Cui X.M."/>
            <person name="Yuan T.T."/>
            <person name="Jiang B.G."/>
            <person name="Yang W.F."/>
            <person name="Lam T.T."/>
            <person name="Chang Q.C."/>
            <person name="Ding S.J."/>
            <person name="Wang X.J."/>
            <person name="Zhu J.G."/>
            <person name="Ruan X.D."/>
            <person name="Zhao L."/>
            <person name="Wei J.T."/>
            <person name="Ye R.Z."/>
            <person name="Que T.C."/>
            <person name="Du C.H."/>
            <person name="Zhou Y.H."/>
            <person name="Cheng J.X."/>
            <person name="Dai P.F."/>
            <person name="Guo W.B."/>
            <person name="Han X.H."/>
            <person name="Huang E.J."/>
            <person name="Li L.F."/>
            <person name="Wei W."/>
            <person name="Gao Y.C."/>
            <person name="Liu J.Z."/>
            <person name="Shao H.Z."/>
            <person name="Wang X."/>
            <person name="Wang C.C."/>
            <person name="Yang T.C."/>
            <person name="Huo Q.B."/>
            <person name="Li W."/>
            <person name="Chen H.Y."/>
            <person name="Chen S.E."/>
            <person name="Zhou L.G."/>
            <person name="Ni X.B."/>
            <person name="Tian J.H."/>
            <person name="Sheng Y."/>
            <person name="Liu T."/>
            <person name="Pan Y.S."/>
            <person name="Xia L.Y."/>
            <person name="Li J."/>
            <person name="Zhao F."/>
            <person name="Cao W.C."/>
        </authorList>
    </citation>
    <scope>NUCLEOTIDE SEQUENCE [LARGE SCALE GENOMIC DNA]</scope>
    <source>
        <strain evidence="1">Iper-2018</strain>
    </source>
</reference>
<gene>
    <name evidence="1" type="ORF">HPB47_000155</name>
</gene>
<sequence length="257" mass="29007">MCRILRSETWKQVERYRDCLRIRCHAGGVGETSAERAYRAHLRTAAQYTEFFWEQAKPLLVKRNRTERPAASSGGQAEVTLLGDARLPPNIKSALDHGPKFCHEPGLRPVEKLSLARWIGEKAKPEEKDRCVADGVDVLQRTSGISPRGFKLGHIIDHFLSHELKLLAADKEGGFVVAPLALYNARTRQAIDRNFMLVNPGALTKVRDRALNLCRTLELPTVLKTLDAKRRKSALEIEEIRKEAVDQQVEHVIATYI</sequence>
<comment type="caution">
    <text evidence="1">The sequence shown here is derived from an EMBL/GenBank/DDBJ whole genome shotgun (WGS) entry which is preliminary data.</text>
</comment>
<proteinExistence type="predicted"/>
<organism evidence="1 2">
    <name type="scientific">Ixodes persulcatus</name>
    <name type="common">Taiga tick</name>
    <dbReference type="NCBI Taxonomy" id="34615"/>
    <lineage>
        <taxon>Eukaryota</taxon>
        <taxon>Metazoa</taxon>
        <taxon>Ecdysozoa</taxon>
        <taxon>Arthropoda</taxon>
        <taxon>Chelicerata</taxon>
        <taxon>Arachnida</taxon>
        <taxon>Acari</taxon>
        <taxon>Parasitiformes</taxon>
        <taxon>Ixodida</taxon>
        <taxon>Ixodoidea</taxon>
        <taxon>Ixodidae</taxon>
        <taxon>Ixodinae</taxon>
        <taxon>Ixodes</taxon>
    </lineage>
</organism>
<accession>A0AC60PSJ9</accession>
<evidence type="ECO:0000313" key="2">
    <source>
        <dbReference type="Proteomes" id="UP000805193"/>
    </source>
</evidence>